<proteinExistence type="predicted"/>
<protein>
    <submittedName>
        <fullName evidence="2">Uncharacterized protein</fullName>
    </submittedName>
</protein>
<dbReference type="OrthoDB" id="3365519at2759"/>
<sequence length="390" mass="43462">MRGVSLPTHQYASAAQAWIESKQQPDGDKSASITKSLLASSCRAYTRVVLRLRAQAEAEAAVKAAERPHNTGPPPSASSANINTRPPTSYSPSSRPVSPSSSIGHGYQNSYLGHGSSAASHSRRSYTDLHAQLPTSTRQPYQFRSPLFRLGHAPLLRVFVPSVEGMWLSDNSVLDCEKELKRAGVLSQMRVGDVVWDTAVGDEGNIGRMVWDGNYLIDLDYSYSRTGDLPQYIHTLAFPPSYFHRVIRTSSNPICYIDISPWSEEIAANLQLLQDRLRTETPQGAHHTVVRWIHRSSFRIRSNPHRNSPITIPNSQNLTVDPAWYGTIVVETEGTNEGLADLQSRCKPAFPIRAGTDPKKVGSRVFRLLRERSRPGEIWICIVHDKERLM</sequence>
<reference evidence="2 3" key="1">
    <citation type="submission" date="2018-06" db="EMBL/GenBank/DDBJ databases">
        <title>A transcriptomic atlas of mushroom development highlights an independent origin of complex multicellularity.</title>
        <authorList>
            <consortium name="DOE Joint Genome Institute"/>
            <person name="Krizsan K."/>
            <person name="Almasi E."/>
            <person name="Merenyi Z."/>
            <person name="Sahu N."/>
            <person name="Viragh M."/>
            <person name="Koszo T."/>
            <person name="Mondo S."/>
            <person name="Kiss B."/>
            <person name="Balint B."/>
            <person name="Kues U."/>
            <person name="Barry K."/>
            <person name="Hegedus J.C."/>
            <person name="Henrissat B."/>
            <person name="Johnson J."/>
            <person name="Lipzen A."/>
            <person name="Ohm R."/>
            <person name="Nagy I."/>
            <person name="Pangilinan J."/>
            <person name="Yan J."/>
            <person name="Xiong Y."/>
            <person name="Grigoriev I.V."/>
            <person name="Hibbett D.S."/>
            <person name="Nagy L.G."/>
        </authorList>
    </citation>
    <scope>NUCLEOTIDE SEQUENCE [LARGE SCALE GENOMIC DNA]</scope>
    <source>
        <strain evidence="2 3">SZMC22713</strain>
    </source>
</reference>
<name>A0A4Y7PUF9_9AGAM</name>
<feature type="compositionally biased region" description="Low complexity" evidence="1">
    <location>
        <begin position="86"/>
        <end position="102"/>
    </location>
</feature>
<dbReference type="STRING" id="50990.A0A4Y7PUF9"/>
<evidence type="ECO:0000256" key="1">
    <source>
        <dbReference type="SAM" id="MobiDB-lite"/>
    </source>
</evidence>
<dbReference type="AlphaFoldDB" id="A0A4Y7PUF9"/>
<feature type="region of interest" description="Disordered" evidence="1">
    <location>
        <begin position="61"/>
        <end position="125"/>
    </location>
</feature>
<evidence type="ECO:0000313" key="2">
    <source>
        <dbReference type="EMBL" id="TDL19053.1"/>
    </source>
</evidence>
<evidence type="ECO:0000313" key="3">
    <source>
        <dbReference type="Proteomes" id="UP000294933"/>
    </source>
</evidence>
<accession>A0A4Y7PUF9</accession>
<organism evidence="2 3">
    <name type="scientific">Rickenella mellea</name>
    <dbReference type="NCBI Taxonomy" id="50990"/>
    <lineage>
        <taxon>Eukaryota</taxon>
        <taxon>Fungi</taxon>
        <taxon>Dikarya</taxon>
        <taxon>Basidiomycota</taxon>
        <taxon>Agaricomycotina</taxon>
        <taxon>Agaricomycetes</taxon>
        <taxon>Hymenochaetales</taxon>
        <taxon>Rickenellaceae</taxon>
        <taxon>Rickenella</taxon>
    </lineage>
</organism>
<gene>
    <name evidence="2" type="ORF">BD410DRAFT_727668</name>
</gene>
<keyword evidence="3" id="KW-1185">Reference proteome</keyword>
<dbReference type="EMBL" id="ML170200">
    <property type="protein sequence ID" value="TDL19053.1"/>
    <property type="molecule type" value="Genomic_DNA"/>
</dbReference>
<dbReference type="Proteomes" id="UP000294933">
    <property type="component" value="Unassembled WGS sequence"/>
</dbReference>
<dbReference type="VEuPathDB" id="FungiDB:BD410DRAFT_727668"/>